<keyword evidence="2" id="KW-1185">Reference proteome</keyword>
<organism evidence="1 2">
    <name type="scientific">Euroglyphus maynei</name>
    <name type="common">Mayne's house dust mite</name>
    <dbReference type="NCBI Taxonomy" id="6958"/>
    <lineage>
        <taxon>Eukaryota</taxon>
        <taxon>Metazoa</taxon>
        <taxon>Ecdysozoa</taxon>
        <taxon>Arthropoda</taxon>
        <taxon>Chelicerata</taxon>
        <taxon>Arachnida</taxon>
        <taxon>Acari</taxon>
        <taxon>Acariformes</taxon>
        <taxon>Sarcoptiformes</taxon>
        <taxon>Astigmata</taxon>
        <taxon>Psoroptidia</taxon>
        <taxon>Analgoidea</taxon>
        <taxon>Pyroglyphidae</taxon>
        <taxon>Pyroglyphinae</taxon>
        <taxon>Euroglyphus</taxon>
    </lineage>
</organism>
<evidence type="ECO:0000313" key="2">
    <source>
        <dbReference type="Proteomes" id="UP000194236"/>
    </source>
</evidence>
<comment type="caution">
    <text evidence="1">The sequence shown here is derived from an EMBL/GenBank/DDBJ whole genome shotgun (WGS) entry which is preliminary data.</text>
</comment>
<dbReference type="AlphaFoldDB" id="A0A1Y3B7B2"/>
<reference evidence="1 2" key="1">
    <citation type="submission" date="2017-03" db="EMBL/GenBank/DDBJ databases">
        <title>Genome Survey of Euroglyphus maynei.</title>
        <authorList>
            <person name="Arlian L.G."/>
            <person name="Morgan M.S."/>
            <person name="Rider S.D."/>
        </authorList>
    </citation>
    <scope>NUCLEOTIDE SEQUENCE [LARGE SCALE GENOMIC DNA]</scope>
    <source>
        <strain evidence="1">Arlian Lab</strain>
        <tissue evidence="1">Whole body</tissue>
    </source>
</reference>
<name>A0A1Y3B7B2_EURMA</name>
<dbReference type="EMBL" id="MUJZ01036045">
    <property type="protein sequence ID" value="OTF76731.1"/>
    <property type="molecule type" value="Genomic_DNA"/>
</dbReference>
<evidence type="ECO:0000313" key="1">
    <source>
        <dbReference type="EMBL" id="OTF76731.1"/>
    </source>
</evidence>
<sequence>MAVKQPQCNNERNIFICIPAINERVVPIRSENNSLNACDMDKCLVPIGCICIRVRITFNGYINVDIVPPNNAPV</sequence>
<accession>A0A1Y3B7B2</accession>
<feature type="non-terminal residue" evidence="1">
    <location>
        <position position="74"/>
    </location>
</feature>
<evidence type="ECO:0008006" key="3">
    <source>
        <dbReference type="Google" id="ProtNLM"/>
    </source>
</evidence>
<dbReference type="Proteomes" id="UP000194236">
    <property type="component" value="Unassembled WGS sequence"/>
</dbReference>
<gene>
    <name evidence="1" type="ORF">BLA29_011348</name>
</gene>
<proteinExistence type="predicted"/>
<protein>
    <recommendedName>
        <fullName evidence="3">DUF4773 domain-containing protein</fullName>
    </recommendedName>
</protein>